<dbReference type="InterPro" id="IPR015943">
    <property type="entry name" value="WD40/YVTN_repeat-like_dom_sf"/>
</dbReference>
<accession>A0ABY7DL04</accession>
<dbReference type="EMBL" id="CP111014">
    <property type="protein sequence ID" value="WAQ97878.1"/>
    <property type="molecule type" value="Genomic_DNA"/>
</dbReference>
<dbReference type="InterPro" id="IPR001680">
    <property type="entry name" value="WD40_rpt"/>
</dbReference>
<dbReference type="PANTHER" id="PTHR46362:SF1">
    <property type="entry name" value="GEM-ASSOCIATED PROTEIN 5"/>
    <property type="match status" value="1"/>
</dbReference>
<feature type="region of interest" description="Disordered" evidence="1">
    <location>
        <begin position="188"/>
        <end position="254"/>
    </location>
</feature>
<dbReference type="SMART" id="SM00320">
    <property type="entry name" value="WD40"/>
    <property type="match status" value="2"/>
</dbReference>
<reference evidence="2" key="1">
    <citation type="submission" date="2022-11" db="EMBL/GenBank/DDBJ databases">
        <title>Centuries of genome instability and evolution in soft-shell clam transmissible cancer (bioRxiv).</title>
        <authorList>
            <person name="Hart S.F.M."/>
            <person name="Yonemitsu M.A."/>
            <person name="Giersch R.M."/>
            <person name="Beal B.F."/>
            <person name="Arriagada G."/>
            <person name="Davis B.W."/>
            <person name="Ostrander E.A."/>
            <person name="Goff S.P."/>
            <person name="Metzger M.J."/>
        </authorList>
    </citation>
    <scope>NUCLEOTIDE SEQUENCE</scope>
    <source>
        <strain evidence="2">MELC-2E11</strain>
        <tissue evidence="2">Siphon/mantle</tissue>
    </source>
</reference>
<evidence type="ECO:0000313" key="3">
    <source>
        <dbReference type="Proteomes" id="UP001164746"/>
    </source>
</evidence>
<protein>
    <submittedName>
        <fullName evidence="2">GEMI5-like protein</fullName>
    </submittedName>
</protein>
<evidence type="ECO:0000313" key="2">
    <source>
        <dbReference type="EMBL" id="WAQ97878.1"/>
    </source>
</evidence>
<feature type="compositionally biased region" description="Basic and acidic residues" evidence="1">
    <location>
        <begin position="203"/>
        <end position="212"/>
    </location>
</feature>
<organism evidence="2 3">
    <name type="scientific">Mya arenaria</name>
    <name type="common">Soft-shell clam</name>
    <dbReference type="NCBI Taxonomy" id="6604"/>
    <lineage>
        <taxon>Eukaryota</taxon>
        <taxon>Metazoa</taxon>
        <taxon>Spiralia</taxon>
        <taxon>Lophotrochozoa</taxon>
        <taxon>Mollusca</taxon>
        <taxon>Bivalvia</taxon>
        <taxon>Autobranchia</taxon>
        <taxon>Heteroconchia</taxon>
        <taxon>Euheterodonta</taxon>
        <taxon>Imparidentia</taxon>
        <taxon>Neoheterodontei</taxon>
        <taxon>Myida</taxon>
        <taxon>Myoidea</taxon>
        <taxon>Myidae</taxon>
        <taxon>Mya</taxon>
    </lineage>
</organism>
<gene>
    <name evidence="2" type="ORF">MAR_022251</name>
</gene>
<evidence type="ECO:0000256" key="1">
    <source>
        <dbReference type="SAM" id="MobiDB-lite"/>
    </source>
</evidence>
<proteinExistence type="predicted"/>
<name>A0ABY7DL04_MYAAR</name>
<dbReference type="Gene3D" id="2.130.10.10">
    <property type="entry name" value="YVTN repeat-like/Quinoprotein amine dehydrogenase"/>
    <property type="match status" value="1"/>
</dbReference>
<keyword evidence="3" id="KW-1185">Reference proteome</keyword>
<dbReference type="InterPro" id="IPR036322">
    <property type="entry name" value="WD40_repeat_dom_sf"/>
</dbReference>
<dbReference type="Proteomes" id="UP001164746">
    <property type="component" value="Chromosome 3"/>
</dbReference>
<sequence>MGREFRLVAVVQTHHKLVNVVAWHPHITMATPNNSPYKHYLAIASNESYISVVDLSSLFDESGPSSRLHVTDCWRKLEGHSHRVTGLDWSPHTDEHLVSVSYDGKALWSGLDPREVITGGDDFSAHIWSIDDHPLQPGQLGACQLDSGHLDSGQSTPRVVSVMGMTTEDSEDIEKLLERKRRELLAKGAVDQPGLNIKQNSKVTEDGDRSRSPEPVAREQPSVGRETQGQAFVVEPTSGTSKKGDKFDNRRKKKARSFFPELSLKENRGKQQMLDDLVTLATLIYGMY</sequence>
<dbReference type="InterPro" id="IPR052640">
    <property type="entry name" value="Gemin-5"/>
</dbReference>
<dbReference type="PANTHER" id="PTHR46362">
    <property type="entry name" value="GEM-ASSOCIATED PROTEIN 5"/>
    <property type="match status" value="1"/>
</dbReference>
<dbReference type="SUPFAM" id="SSF50978">
    <property type="entry name" value="WD40 repeat-like"/>
    <property type="match status" value="1"/>
</dbReference>